<protein>
    <submittedName>
        <fullName evidence="2">Uncharacterized protein</fullName>
    </submittedName>
</protein>
<comment type="caution">
    <text evidence="2">The sequence shown here is derived from an EMBL/GenBank/DDBJ whole genome shotgun (WGS) entry which is preliminary data.</text>
</comment>
<accession>A0A8H2WH86</accession>
<evidence type="ECO:0000313" key="3">
    <source>
        <dbReference type="Proteomes" id="UP000663846"/>
    </source>
</evidence>
<feature type="compositionally biased region" description="Polar residues" evidence="1">
    <location>
        <begin position="30"/>
        <end position="40"/>
    </location>
</feature>
<feature type="region of interest" description="Disordered" evidence="1">
    <location>
        <begin position="1"/>
        <end position="94"/>
    </location>
</feature>
<organism evidence="2 3">
    <name type="scientific">Rhizoctonia solani</name>
    <dbReference type="NCBI Taxonomy" id="456999"/>
    <lineage>
        <taxon>Eukaryota</taxon>
        <taxon>Fungi</taxon>
        <taxon>Dikarya</taxon>
        <taxon>Basidiomycota</taxon>
        <taxon>Agaricomycotina</taxon>
        <taxon>Agaricomycetes</taxon>
        <taxon>Cantharellales</taxon>
        <taxon>Ceratobasidiaceae</taxon>
        <taxon>Rhizoctonia</taxon>
    </lineage>
</organism>
<name>A0A8H2WH86_9AGAM</name>
<proteinExistence type="predicted"/>
<sequence>MNHRPRVQTRKSSSSPSPVAHPIWTHPPGTMSNPSLSQHSRYPLALGHSRPHQHRRHSANHPRRYPDSSTYSPNHASSSTALSSEGASASSTSKGALKVLSSVKRSFSMNAAKKSGPPSSFVTASTAEETAAAHIRLSDPDASRPPPTVQQIAAGFVTGLRPRTSPRPRAPPPSRSSLKKSTTSSTSTSSTVSLASTSLMSTRTGSTTTAATSVASSRRTRPRFSLKDAIFGRSGVPITPITTASRKAVRFHVDRSPNADSTPLPS</sequence>
<gene>
    <name evidence="2" type="ORF">RDB_LOCUS34927</name>
</gene>
<reference evidence="2" key="1">
    <citation type="submission" date="2021-01" db="EMBL/GenBank/DDBJ databases">
        <authorList>
            <person name="Kaushik A."/>
        </authorList>
    </citation>
    <scope>NUCLEOTIDE SEQUENCE</scope>
    <source>
        <strain evidence="2">AG1-1C</strain>
    </source>
</reference>
<dbReference type="Proteomes" id="UP000663846">
    <property type="component" value="Unassembled WGS sequence"/>
</dbReference>
<feature type="region of interest" description="Disordered" evidence="1">
    <location>
        <begin position="132"/>
        <end position="224"/>
    </location>
</feature>
<feature type="compositionally biased region" description="Basic residues" evidence="1">
    <location>
        <begin position="49"/>
        <end position="63"/>
    </location>
</feature>
<feature type="region of interest" description="Disordered" evidence="1">
    <location>
        <begin position="108"/>
        <end position="127"/>
    </location>
</feature>
<dbReference type="AlphaFoldDB" id="A0A8H2WH86"/>
<dbReference type="EMBL" id="CAJMWS010000220">
    <property type="protein sequence ID" value="CAE6381994.1"/>
    <property type="molecule type" value="Genomic_DNA"/>
</dbReference>
<evidence type="ECO:0000256" key="1">
    <source>
        <dbReference type="SAM" id="MobiDB-lite"/>
    </source>
</evidence>
<feature type="compositionally biased region" description="Low complexity" evidence="1">
    <location>
        <begin position="76"/>
        <end position="94"/>
    </location>
</feature>
<feature type="compositionally biased region" description="Low complexity" evidence="1">
    <location>
        <begin position="175"/>
        <end position="217"/>
    </location>
</feature>
<evidence type="ECO:0000313" key="2">
    <source>
        <dbReference type="EMBL" id="CAE6381994.1"/>
    </source>
</evidence>